<keyword evidence="3" id="KW-0853">WD repeat</keyword>
<dbReference type="InterPro" id="IPR056170">
    <property type="entry name" value="Znf_IFT121-like"/>
</dbReference>
<feature type="domain" description="IFT121-like zinc finger" evidence="9">
    <location>
        <begin position="135"/>
        <end position="177"/>
    </location>
</feature>
<keyword evidence="5" id="KW-0970">Cilium biogenesis/degradation</keyword>
<accession>A0A4C1Y6R9</accession>
<dbReference type="Proteomes" id="UP000299102">
    <property type="component" value="Unassembled WGS sequence"/>
</dbReference>
<evidence type="ECO:0000256" key="7">
    <source>
        <dbReference type="ARBA" id="ARBA00023212"/>
    </source>
</evidence>
<keyword evidence="7" id="KW-0206">Cytoskeleton</keyword>
<dbReference type="Pfam" id="PF25768">
    <property type="entry name" value="TPR_IFT121"/>
    <property type="match status" value="1"/>
</dbReference>
<dbReference type="EMBL" id="BGZK01001068">
    <property type="protein sequence ID" value="GBP70247.1"/>
    <property type="molecule type" value="Genomic_DNA"/>
</dbReference>
<organism evidence="11 12">
    <name type="scientific">Eumeta variegata</name>
    <name type="common">Bagworm moth</name>
    <name type="synonym">Eumeta japonica</name>
    <dbReference type="NCBI Taxonomy" id="151549"/>
    <lineage>
        <taxon>Eukaryota</taxon>
        <taxon>Metazoa</taxon>
        <taxon>Ecdysozoa</taxon>
        <taxon>Arthropoda</taxon>
        <taxon>Hexapoda</taxon>
        <taxon>Insecta</taxon>
        <taxon>Pterygota</taxon>
        <taxon>Neoptera</taxon>
        <taxon>Endopterygota</taxon>
        <taxon>Lepidoptera</taxon>
        <taxon>Glossata</taxon>
        <taxon>Ditrysia</taxon>
        <taxon>Tineoidea</taxon>
        <taxon>Psychidae</taxon>
        <taxon>Oiketicinae</taxon>
        <taxon>Eumeta</taxon>
    </lineage>
</organism>
<dbReference type="STRING" id="151549.A0A4C1Y6R9"/>
<feature type="domain" description="IFT121-like TPR repeats" evidence="10">
    <location>
        <begin position="34"/>
        <end position="104"/>
    </location>
</feature>
<keyword evidence="4" id="KW-0677">Repeat</keyword>
<dbReference type="GO" id="GO:0060271">
    <property type="term" value="P:cilium assembly"/>
    <property type="evidence" value="ECO:0007669"/>
    <property type="project" value="TreeGrafter"/>
</dbReference>
<evidence type="ECO:0000259" key="9">
    <source>
        <dbReference type="Pfam" id="PF23145"/>
    </source>
</evidence>
<keyword evidence="12" id="KW-1185">Reference proteome</keyword>
<dbReference type="InterPro" id="IPR057979">
    <property type="entry name" value="TPR_IFT121"/>
</dbReference>
<dbReference type="Pfam" id="PF23145">
    <property type="entry name" value="Zf_2nd_IFT121"/>
    <property type="match status" value="1"/>
</dbReference>
<dbReference type="GO" id="GO:0030991">
    <property type="term" value="C:intraciliary transport particle A"/>
    <property type="evidence" value="ECO:0007669"/>
    <property type="project" value="TreeGrafter"/>
</dbReference>
<evidence type="ECO:0000256" key="3">
    <source>
        <dbReference type="ARBA" id="ARBA00022574"/>
    </source>
</evidence>
<dbReference type="PANTHER" id="PTHR14920:SF3">
    <property type="entry name" value="WD REPEAT-CONTAINING PROTEIN 35-LIKE PROTEIN"/>
    <property type="match status" value="1"/>
</dbReference>
<dbReference type="AlphaFoldDB" id="A0A4C1Y6R9"/>
<name>A0A4C1Y6R9_EUMVA</name>
<dbReference type="PANTHER" id="PTHR14920">
    <property type="entry name" value="OSMOTIC AVOIDANCE ABNORMAL PROTEIN 1/WD REPEAT MEMBRANE PROTEIN"/>
    <property type="match status" value="1"/>
</dbReference>
<dbReference type="OrthoDB" id="10260567at2759"/>
<comment type="caution">
    <text evidence="11">The sequence shown here is derived from an EMBL/GenBank/DDBJ whole genome shotgun (WGS) entry which is preliminary data.</text>
</comment>
<evidence type="ECO:0000256" key="1">
    <source>
        <dbReference type="ARBA" id="ARBA00004120"/>
    </source>
</evidence>
<dbReference type="InterPro" id="IPR040379">
    <property type="entry name" value="WDR19/dyf-2"/>
</dbReference>
<dbReference type="GO" id="GO:0005929">
    <property type="term" value="C:cilium"/>
    <property type="evidence" value="ECO:0007669"/>
    <property type="project" value="TreeGrafter"/>
</dbReference>
<keyword evidence="2" id="KW-0963">Cytoplasm</keyword>
<evidence type="ECO:0000256" key="8">
    <source>
        <dbReference type="ARBA" id="ARBA00023273"/>
    </source>
</evidence>
<comment type="subcellular location">
    <subcellularLocation>
        <location evidence="1">Cytoplasm</location>
        <location evidence="1">Cytoskeleton</location>
        <location evidence="1">Cilium basal body</location>
    </subcellularLocation>
</comment>
<evidence type="ECO:0000259" key="10">
    <source>
        <dbReference type="Pfam" id="PF25768"/>
    </source>
</evidence>
<evidence type="ECO:0000313" key="12">
    <source>
        <dbReference type="Proteomes" id="UP000299102"/>
    </source>
</evidence>
<evidence type="ECO:0000256" key="4">
    <source>
        <dbReference type="ARBA" id="ARBA00022737"/>
    </source>
</evidence>
<evidence type="ECO:0000256" key="6">
    <source>
        <dbReference type="ARBA" id="ARBA00023069"/>
    </source>
</evidence>
<evidence type="ECO:0000313" key="11">
    <source>
        <dbReference type="EMBL" id="GBP70247.1"/>
    </source>
</evidence>
<keyword evidence="8" id="KW-0966">Cell projection</keyword>
<dbReference type="GO" id="GO:0035721">
    <property type="term" value="P:intraciliary retrograde transport"/>
    <property type="evidence" value="ECO:0007669"/>
    <property type="project" value="InterPro"/>
</dbReference>
<evidence type="ECO:0000256" key="2">
    <source>
        <dbReference type="ARBA" id="ARBA00022490"/>
    </source>
</evidence>
<gene>
    <name evidence="11" type="primary">Wdr35</name>
    <name evidence="11" type="ORF">EVAR_51356_1</name>
</gene>
<evidence type="ECO:0000256" key="5">
    <source>
        <dbReference type="ARBA" id="ARBA00022794"/>
    </source>
</evidence>
<proteinExistence type="predicted"/>
<keyword evidence="6" id="KW-0969">Cilium</keyword>
<reference evidence="11 12" key="1">
    <citation type="journal article" date="2019" name="Commun. Biol.">
        <title>The bagworm genome reveals a unique fibroin gene that provides high tensile strength.</title>
        <authorList>
            <person name="Kono N."/>
            <person name="Nakamura H."/>
            <person name="Ohtoshi R."/>
            <person name="Tomita M."/>
            <person name="Numata K."/>
            <person name="Arakawa K."/>
        </authorList>
    </citation>
    <scope>NUCLEOTIDE SEQUENCE [LARGE SCALE GENOMIC DNA]</scope>
</reference>
<sequence length="180" mass="19783">MSRSSEMLSSGGCATLASISGDARVGTPYARRLCLRAAARLESVLSELHQAQLVQAWCTIALIAAESRTFNLCSRAFIKLEALEMDNTFENLAIEIFTKHQPRDPKGNRVHCPSCHISLSDWCSYCRACGAEWAGCAASARPLRDPNTLWRCAVCAHAALQHELVLRHSCPMCHTHIITS</sequence>
<protein>
    <submittedName>
        <fullName evidence="11">WD repeat-containing protein 35</fullName>
    </submittedName>
</protein>